<comment type="caution">
    <text evidence="9">The sequence shown here is derived from an EMBL/GenBank/DDBJ whole genome shotgun (WGS) entry which is preliminary data.</text>
</comment>
<proteinExistence type="inferred from homology"/>
<dbReference type="Gene3D" id="1.20.140.10">
    <property type="entry name" value="Butyryl-CoA Dehydrogenase, subunit A, domain 3"/>
    <property type="match status" value="1"/>
</dbReference>
<evidence type="ECO:0000256" key="4">
    <source>
        <dbReference type="ARBA" id="ARBA00022827"/>
    </source>
</evidence>
<dbReference type="PANTHER" id="PTHR43884">
    <property type="entry name" value="ACYL-COA DEHYDROGENASE"/>
    <property type="match status" value="1"/>
</dbReference>
<evidence type="ECO:0000259" key="6">
    <source>
        <dbReference type="Pfam" id="PF00441"/>
    </source>
</evidence>
<dbReference type="InterPro" id="IPR009075">
    <property type="entry name" value="AcylCo_DH/oxidase_C"/>
</dbReference>
<evidence type="ECO:0000259" key="8">
    <source>
        <dbReference type="Pfam" id="PF02771"/>
    </source>
</evidence>
<evidence type="ECO:0000259" key="7">
    <source>
        <dbReference type="Pfam" id="PF02770"/>
    </source>
</evidence>
<dbReference type="InterPro" id="IPR036250">
    <property type="entry name" value="AcylCo_DH-like_C"/>
</dbReference>
<dbReference type="Pfam" id="PF00441">
    <property type="entry name" value="Acyl-CoA_dh_1"/>
    <property type="match status" value="1"/>
</dbReference>
<dbReference type="RefSeq" id="WP_192567404.1">
    <property type="nucleotide sequence ID" value="NZ_JACZEP010000005.1"/>
</dbReference>
<keyword evidence="4 5" id="KW-0274">FAD</keyword>
<feature type="domain" description="Acyl-CoA dehydrogenase/oxidase N-terminal" evidence="8">
    <location>
        <begin position="6"/>
        <end position="117"/>
    </location>
</feature>
<dbReference type="PANTHER" id="PTHR43884:SF12">
    <property type="entry name" value="ISOVALERYL-COA DEHYDROGENASE, MITOCHONDRIAL-RELATED"/>
    <property type="match status" value="1"/>
</dbReference>
<accession>A0ABR9GR20</accession>
<sequence>MFQLSPAQKLLQDQARDLAEGHVRARAAEVDLTEEYPWDNIEKLTKAGFMGMTIPKEYGGRGLTYLDAVLVIEQMARTCGVTGRIVVEANMGGIGAIMAYGTDDQKMQVAPYVLAGDKPAICITEPGAGSAATEMTTTAIKKGDRYILNGEKHWITGGGVSKVHLIFARVIENGEEQGIGGFIAIRGESQGLRVGKREPAMGLRGIPETHLHFEDLEVPEAMVVRPPHGFRRGFAALMSAYNAQRVGAATVAHGIAQGAFEIARDYAKAREQFGRPIAEFQGLQWMLADMSIGLAASQALIYKAAINAGTGFPSMQEAAQAKILASETAIKVANDALQIHGAMGYSRNLPMERMVRDARMFTIGGGTAQMLRNQVASAVLEMKLPQSRDGYRDLAEKA</sequence>
<comment type="cofactor">
    <cofactor evidence="1 5">
        <name>FAD</name>
        <dbReference type="ChEBI" id="CHEBI:57692"/>
    </cofactor>
</comment>
<reference evidence="9 10" key="1">
    <citation type="submission" date="2020-09" db="EMBL/GenBank/DDBJ databases">
        <title>Draft Genome Sequence of Aminobacter carboxidus type strain DSM 1086, a soil Gram-negative carboxydobacterium.</title>
        <authorList>
            <person name="Turrini P."/>
            <person name="Tescari M."/>
            <person name="Artuso I."/>
            <person name="Lugli G.A."/>
            <person name="Frangipani E."/>
            <person name="Ventura M."/>
            <person name="Visca P."/>
        </authorList>
    </citation>
    <scope>NUCLEOTIDE SEQUENCE [LARGE SCALE GENOMIC DNA]</scope>
    <source>
        <strain evidence="9 10">DSM 1086</strain>
    </source>
</reference>
<dbReference type="SUPFAM" id="SSF47203">
    <property type="entry name" value="Acyl-CoA dehydrogenase C-terminal domain-like"/>
    <property type="match status" value="1"/>
</dbReference>
<dbReference type="InterPro" id="IPR009100">
    <property type="entry name" value="AcylCoA_DH/oxidase_NM_dom_sf"/>
</dbReference>
<comment type="similarity">
    <text evidence="2 5">Belongs to the acyl-CoA dehydrogenase family.</text>
</comment>
<evidence type="ECO:0000313" key="9">
    <source>
        <dbReference type="EMBL" id="MBE1206132.1"/>
    </source>
</evidence>
<evidence type="ECO:0000256" key="3">
    <source>
        <dbReference type="ARBA" id="ARBA00022630"/>
    </source>
</evidence>
<dbReference type="InterPro" id="IPR013786">
    <property type="entry name" value="AcylCoA_DH/ox_N"/>
</dbReference>
<evidence type="ECO:0000256" key="1">
    <source>
        <dbReference type="ARBA" id="ARBA00001974"/>
    </source>
</evidence>
<keyword evidence="10" id="KW-1185">Reference proteome</keyword>
<feature type="domain" description="Acyl-CoA oxidase/dehydrogenase middle" evidence="7">
    <location>
        <begin position="120"/>
        <end position="215"/>
    </location>
</feature>
<dbReference type="Gene3D" id="1.10.540.10">
    <property type="entry name" value="Acyl-CoA dehydrogenase/oxidase, N-terminal domain"/>
    <property type="match status" value="1"/>
</dbReference>
<dbReference type="Proteomes" id="UP000598227">
    <property type="component" value="Unassembled WGS sequence"/>
</dbReference>
<protein>
    <submittedName>
        <fullName evidence="9">Acyl-CoA dehydrogenase family protein</fullName>
    </submittedName>
</protein>
<dbReference type="NCBIfam" id="NF042439">
    <property type="entry name" value="SulpropCoADesulf"/>
    <property type="match status" value="1"/>
</dbReference>
<dbReference type="EMBL" id="JACZEP010000005">
    <property type="protein sequence ID" value="MBE1206132.1"/>
    <property type="molecule type" value="Genomic_DNA"/>
</dbReference>
<gene>
    <name evidence="9" type="ORF">IHE39_17695</name>
</gene>
<dbReference type="InterPro" id="IPR050032">
    <property type="entry name" value="AcdA"/>
</dbReference>
<keyword evidence="3 5" id="KW-0285">Flavoprotein</keyword>
<evidence type="ECO:0000313" key="10">
    <source>
        <dbReference type="Proteomes" id="UP000598227"/>
    </source>
</evidence>
<dbReference type="Gene3D" id="2.40.110.10">
    <property type="entry name" value="Butyryl-CoA Dehydrogenase, subunit A, domain 2"/>
    <property type="match status" value="1"/>
</dbReference>
<feature type="domain" description="Acyl-CoA dehydrogenase/oxidase C-terminal" evidence="6">
    <location>
        <begin position="232"/>
        <end position="379"/>
    </location>
</feature>
<dbReference type="InterPro" id="IPR006091">
    <property type="entry name" value="Acyl-CoA_Oxase/DH_mid-dom"/>
</dbReference>
<organism evidence="9 10">
    <name type="scientific">Aminobacter carboxidus</name>
    <dbReference type="NCBI Taxonomy" id="376165"/>
    <lineage>
        <taxon>Bacteria</taxon>
        <taxon>Pseudomonadati</taxon>
        <taxon>Pseudomonadota</taxon>
        <taxon>Alphaproteobacteria</taxon>
        <taxon>Hyphomicrobiales</taxon>
        <taxon>Phyllobacteriaceae</taxon>
        <taxon>Aminobacter</taxon>
    </lineage>
</organism>
<dbReference type="InterPro" id="IPR046373">
    <property type="entry name" value="Acyl-CoA_Oxase/DH_mid-dom_sf"/>
</dbReference>
<keyword evidence="5" id="KW-0560">Oxidoreductase</keyword>
<evidence type="ECO:0000256" key="2">
    <source>
        <dbReference type="ARBA" id="ARBA00009347"/>
    </source>
</evidence>
<dbReference type="Pfam" id="PF02771">
    <property type="entry name" value="Acyl-CoA_dh_N"/>
    <property type="match status" value="1"/>
</dbReference>
<dbReference type="SUPFAM" id="SSF56645">
    <property type="entry name" value="Acyl-CoA dehydrogenase NM domain-like"/>
    <property type="match status" value="1"/>
</dbReference>
<dbReference type="Pfam" id="PF02770">
    <property type="entry name" value="Acyl-CoA_dh_M"/>
    <property type="match status" value="1"/>
</dbReference>
<name>A0ABR9GR20_9HYPH</name>
<dbReference type="InterPro" id="IPR037069">
    <property type="entry name" value="AcylCoA_DH/ox_N_sf"/>
</dbReference>
<evidence type="ECO:0000256" key="5">
    <source>
        <dbReference type="RuleBase" id="RU362125"/>
    </source>
</evidence>
<dbReference type="PIRSF" id="PIRSF016578">
    <property type="entry name" value="HsaA"/>
    <property type="match status" value="1"/>
</dbReference>